<reference evidence="1 2" key="1">
    <citation type="submission" date="2014-07" db="EMBL/GenBank/DDBJ databases">
        <title>Methanogenic archaea and the global carbon cycle.</title>
        <authorList>
            <person name="Henriksen J.R."/>
            <person name="Luke J."/>
            <person name="Reinhart S."/>
            <person name="Benedict M.N."/>
            <person name="Youngblut N.D."/>
            <person name="Metcalf M.E."/>
            <person name="Whitaker R.J."/>
            <person name="Metcalf W.W."/>
        </authorList>
    </citation>
    <scope>NUCLEOTIDE SEQUENCE [LARGE SCALE GENOMIC DNA]</scope>
    <source>
        <strain evidence="1 2">Wiesmoor</strain>
    </source>
</reference>
<dbReference type="RefSeq" id="WP_011307713.1">
    <property type="nucleotide sequence ID" value="NZ_CP009526.1"/>
</dbReference>
<dbReference type="Pfam" id="PF05176">
    <property type="entry name" value="ATP-synt_10"/>
    <property type="match status" value="1"/>
</dbReference>
<dbReference type="InterPro" id="IPR007849">
    <property type="entry name" value="ATP10"/>
</dbReference>
<dbReference type="Gene3D" id="3.40.30.10">
    <property type="entry name" value="Glutaredoxin"/>
    <property type="match status" value="1"/>
</dbReference>
<evidence type="ECO:0008006" key="3">
    <source>
        <dbReference type="Google" id="ProtNLM"/>
    </source>
</evidence>
<dbReference type="GeneID" id="31597794"/>
<accession>A0A0E3QLR6</accession>
<dbReference type="PANTHER" id="PTHR28106:SF1">
    <property type="entry name" value="MITOCHONDRIAL ATPASE COMPLEX SUBUNIT ATP10"/>
    <property type="match status" value="1"/>
</dbReference>
<proteinExistence type="predicted"/>
<dbReference type="PANTHER" id="PTHR28106">
    <property type="entry name" value="MITOCHONDRIAL ATPASE COMPLEX SUBUNIT ATP10"/>
    <property type="match status" value="1"/>
</dbReference>
<organism evidence="1 2">
    <name type="scientific">Methanosarcina barkeri str. Wiesmoor</name>
    <dbReference type="NCBI Taxonomy" id="1434109"/>
    <lineage>
        <taxon>Archaea</taxon>
        <taxon>Methanobacteriati</taxon>
        <taxon>Methanobacteriota</taxon>
        <taxon>Stenosarchaea group</taxon>
        <taxon>Methanomicrobia</taxon>
        <taxon>Methanosarcinales</taxon>
        <taxon>Methanosarcinaceae</taxon>
        <taxon>Methanosarcina</taxon>
    </lineage>
</organism>
<gene>
    <name evidence="1" type="ORF">MSBRW_1956</name>
</gene>
<dbReference type="AlphaFoldDB" id="A0A0E3QLR6"/>
<evidence type="ECO:0000313" key="1">
    <source>
        <dbReference type="EMBL" id="AKB51209.1"/>
    </source>
</evidence>
<dbReference type="KEGG" id="mbw:MSBRW_1956"/>
<dbReference type="Proteomes" id="UP000033038">
    <property type="component" value="Chromosome"/>
</dbReference>
<dbReference type="HOGENOM" id="CLU_115700_0_0_2"/>
<dbReference type="PATRIC" id="fig|1434109.4.peg.2507"/>
<name>A0A0E3QLR6_METBA</name>
<sequence length="205" mass="23194">MSFHLYSLISNGGSLIKKDQENLEQIISEEVESSKNEAINQRDAYPEKTEKNIIGQPFPEITSKSLAGNVVTFPGALEGRVILICIAFVRSAQDMIDSWTRPFERKFGKDSRFAVYEIPMINKAWKIVSWAIDSGMRSGIPVEKHGNVVTFYGDYSGYQKTLGMDDTNLAYVFLLDPKGIIRWKGQGYSRPETEIELFEIAEILI</sequence>
<dbReference type="EMBL" id="CP009526">
    <property type="protein sequence ID" value="AKB51209.1"/>
    <property type="molecule type" value="Genomic_DNA"/>
</dbReference>
<evidence type="ECO:0000313" key="2">
    <source>
        <dbReference type="Proteomes" id="UP000033038"/>
    </source>
</evidence>
<protein>
    <recommendedName>
        <fullName evidence="3">Alkyl hydroperoxide reductase subunit C/ Thiol specific antioxidant domain-containing protein</fullName>
    </recommendedName>
</protein>